<dbReference type="RefSeq" id="XP_028466405.1">
    <property type="nucleotide sequence ID" value="XM_028614196.1"/>
</dbReference>
<evidence type="ECO:0000256" key="1">
    <source>
        <dbReference type="SAM" id="MobiDB-lite"/>
    </source>
</evidence>
<evidence type="ECO:0000313" key="3">
    <source>
        <dbReference type="Proteomes" id="UP000272025"/>
    </source>
</evidence>
<feature type="region of interest" description="Disordered" evidence="1">
    <location>
        <begin position="152"/>
        <end position="173"/>
    </location>
</feature>
<organism evidence="2 3">
    <name type="scientific">Sodiomyces alkalinus (strain CBS 110278 / VKM F-3762 / F11)</name>
    <name type="common">Alkaliphilic filamentous fungus</name>
    <dbReference type="NCBI Taxonomy" id="1314773"/>
    <lineage>
        <taxon>Eukaryota</taxon>
        <taxon>Fungi</taxon>
        <taxon>Dikarya</taxon>
        <taxon>Ascomycota</taxon>
        <taxon>Pezizomycotina</taxon>
        <taxon>Sordariomycetes</taxon>
        <taxon>Hypocreomycetidae</taxon>
        <taxon>Glomerellales</taxon>
        <taxon>Plectosphaerellaceae</taxon>
        <taxon>Sodiomyces</taxon>
    </lineage>
</organism>
<dbReference type="EMBL" id="ML119055">
    <property type="protein sequence ID" value="ROT38599.1"/>
    <property type="molecule type" value="Genomic_DNA"/>
</dbReference>
<evidence type="ECO:0000313" key="2">
    <source>
        <dbReference type="EMBL" id="ROT38599.1"/>
    </source>
</evidence>
<protein>
    <submittedName>
        <fullName evidence="2">Uncharacterized protein</fullName>
    </submittedName>
</protein>
<accession>A0A3N2PVS6</accession>
<feature type="compositionally biased region" description="Polar residues" evidence="1">
    <location>
        <begin position="159"/>
        <end position="173"/>
    </location>
</feature>
<keyword evidence="3" id="KW-1185">Reference proteome</keyword>
<dbReference type="AlphaFoldDB" id="A0A3N2PVS6"/>
<sequence>MLSKKQRTNCRQRHPHLQQHGRVVIERSNRRHHSRERAQWARMWSDEKRKEHSTRLPHERVQRRSVKIMWAREEKTSQSQKFSRGQHVSGGVVASFKSCASEYESIISSRSSQKRRCCTGWLNADEQIQHQVKQIRRIKSVILRGIMSEKIKESRASEPITSRKVTSAQRPWR</sequence>
<proteinExistence type="predicted"/>
<feature type="region of interest" description="Disordered" evidence="1">
    <location>
        <begin position="1"/>
        <end position="40"/>
    </location>
</feature>
<gene>
    <name evidence="2" type="ORF">SODALDRAFT_359700</name>
</gene>
<dbReference type="Proteomes" id="UP000272025">
    <property type="component" value="Unassembled WGS sequence"/>
</dbReference>
<feature type="compositionally biased region" description="Basic residues" evidence="1">
    <location>
        <begin position="1"/>
        <end position="19"/>
    </location>
</feature>
<reference evidence="2 3" key="1">
    <citation type="journal article" date="2018" name="Mol. Ecol.">
        <title>The obligate alkalophilic soda-lake fungus Sodiomyces alkalinus has shifted to a protein diet.</title>
        <authorList>
            <person name="Grum-Grzhimaylo A.A."/>
            <person name="Falkoski D.L."/>
            <person name="van den Heuvel J."/>
            <person name="Valero-Jimenez C.A."/>
            <person name="Min B."/>
            <person name="Choi I.G."/>
            <person name="Lipzen A."/>
            <person name="Daum C.G."/>
            <person name="Aanen D.K."/>
            <person name="Tsang A."/>
            <person name="Henrissat B."/>
            <person name="Bilanenko E.N."/>
            <person name="de Vries R.P."/>
            <person name="van Kan J.A.L."/>
            <person name="Grigoriev I.V."/>
            <person name="Debets A.J.M."/>
        </authorList>
    </citation>
    <scope>NUCLEOTIDE SEQUENCE [LARGE SCALE GENOMIC DNA]</scope>
    <source>
        <strain evidence="2 3">F11</strain>
    </source>
</reference>
<name>A0A3N2PVS6_SODAK</name>
<dbReference type="GeneID" id="39582674"/>